<dbReference type="Pfam" id="PF00011">
    <property type="entry name" value="HSP20"/>
    <property type="match status" value="1"/>
</dbReference>
<evidence type="ECO:0000313" key="6">
    <source>
        <dbReference type="Proteomes" id="UP000077002"/>
    </source>
</evidence>
<evidence type="ECO:0000256" key="2">
    <source>
        <dbReference type="RuleBase" id="RU003616"/>
    </source>
</evidence>
<dbReference type="InterPro" id="IPR002068">
    <property type="entry name" value="A-crystallin/Hsp20_dom"/>
</dbReference>
<dbReference type="CDD" id="cd06464">
    <property type="entry name" value="ACD_sHsps-like"/>
    <property type="match status" value="1"/>
</dbReference>
<gene>
    <name evidence="5" type="ORF">AYO21_05830</name>
</gene>
<sequence>MAAGWYYLPSDIIPYPTTNIAHTYPEPGHHLHHISVPYVAHKVLTKFHDKDEDIHQPKTDVRETQGNFYLEIELPGVKDHSELRLRWTTERTLLLTSKTHRSEIPEEELVEEPGQPKPEAAAPAPAPTETAAPAPAAPPTTTIPPAPEATQDPKTTGTDQTPKKFAPHLTLSERQIGEMVRAFNFPVDVDRDNTHAKLDAGLLRIVVPKVTEHGEAKHIHVPIHLPSFASSV</sequence>
<comment type="similarity">
    <text evidence="1 2">Belongs to the small heat shock protein (HSP20) family.</text>
</comment>
<name>A0A177F6W9_9EURO</name>
<evidence type="ECO:0000313" key="5">
    <source>
        <dbReference type="EMBL" id="OAG39957.1"/>
    </source>
</evidence>
<dbReference type="InterPro" id="IPR008978">
    <property type="entry name" value="HSP20-like_chaperone"/>
</dbReference>
<protein>
    <recommendedName>
        <fullName evidence="4">SHSP domain-containing protein</fullName>
    </recommendedName>
</protein>
<feature type="domain" description="SHSP" evidence="4">
    <location>
        <begin position="49"/>
        <end position="224"/>
    </location>
</feature>
<dbReference type="Gene3D" id="2.60.40.790">
    <property type="match status" value="1"/>
</dbReference>
<feature type="compositionally biased region" description="Pro residues" evidence="3">
    <location>
        <begin position="135"/>
        <end position="147"/>
    </location>
</feature>
<evidence type="ECO:0000256" key="3">
    <source>
        <dbReference type="SAM" id="MobiDB-lite"/>
    </source>
</evidence>
<dbReference type="Proteomes" id="UP000077002">
    <property type="component" value="Unassembled WGS sequence"/>
</dbReference>
<comment type="caution">
    <text evidence="5">The sequence shown here is derived from an EMBL/GenBank/DDBJ whole genome shotgun (WGS) entry which is preliminary data.</text>
</comment>
<dbReference type="PROSITE" id="PS01031">
    <property type="entry name" value="SHSP"/>
    <property type="match status" value="1"/>
</dbReference>
<feature type="compositionally biased region" description="Low complexity" evidence="3">
    <location>
        <begin position="117"/>
        <end position="134"/>
    </location>
</feature>
<dbReference type="RefSeq" id="XP_022511909.1">
    <property type="nucleotide sequence ID" value="XM_022655797.1"/>
</dbReference>
<dbReference type="SUPFAM" id="SSF49764">
    <property type="entry name" value="HSP20-like chaperones"/>
    <property type="match status" value="1"/>
</dbReference>
<dbReference type="GeneID" id="34600994"/>
<evidence type="ECO:0000256" key="1">
    <source>
        <dbReference type="PROSITE-ProRule" id="PRU00285"/>
    </source>
</evidence>
<keyword evidence="6" id="KW-1185">Reference proteome</keyword>
<dbReference type="OrthoDB" id="1431247at2759"/>
<reference evidence="5 6" key="1">
    <citation type="submission" date="2016-03" db="EMBL/GenBank/DDBJ databases">
        <title>Draft genome sequence of the Fonsecaea monophora CBS 269.37.</title>
        <authorList>
            <person name="Bombassaro A."/>
            <person name="Vinicius W.A."/>
            <person name="De Hoog S."/>
            <person name="Sun J."/>
            <person name="Souza E.M."/>
            <person name="Raittz R.T."/>
            <person name="Costa F."/>
            <person name="Leao A.C."/>
            <person name="Tadra-Sfeir M.Z."/>
            <person name="Baura V."/>
            <person name="Balsanelli E."/>
            <person name="Pedrosa F.O."/>
            <person name="Moreno L.F."/>
            <person name="Steffens M.B."/>
            <person name="Xi L."/>
            <person name="Bocca A.L."/>
            <person name="Felipe M.S."/>
            <person name="Teixeira M."/>
            <person name="Telles Filho F.Q."/>
            <person name="Azevedo C.M."/>
            <person name="Gomes R."/>
            <person name="Vicente V.A."/>
        </authorList>
    </citation>
    <scope>NUCLEOTIDE SEQUENCE [LARGE SCALE GENOMIC DNA]</scope>
    <source>
        <strain evidence="5 6">CBS 269.37</strain>
    </source>
</reference>
<evidence type="ECO:0000259" key="4">
    <source>
        <dbReference type="PROSITE" id="PS01031"/>
    </source>
</evidence>
<organism evidence="5 6">
    <name type="scientific">Fonsecaea monophora</name>
    <dbReference type="NCBI Taxonomy" id="254056"/>
    <lineage>
        <taxon>Eukaryota</taxon>
        <taxon>Fungi</taxon>
        <taxon>Dikarya</taxon>
        <taxon>Ascomycota</taxon>
        <taxon>Pezizomycotina</taxon>
        <taxon>Eurotiomycetes</taxon>
        <taxon>Chaetothyriomycetidae</taxon>
        <taxon>Chaetothyriales</taxon>
        <taxon>Herpotrichiellaceae</taxon>
        <taxon>Fonsecaea</taxon>
    </lineage>
</organism>
<feature type="region of interest" description="Disordered" evidence="3">
    <location>
        <begin position="98"/>
        <end position="168"/>
    </location>
</feature>
<accession>A0A177F6W9</accession>
<proteinExistence type="inferred from homology"/>
<dbReference type="AlphaFoldDB" id="A0A177F6W9"/>
<dbReference type="EMBL" id="LVKK01000038">
    <property type="protein sequence ID" value="OAG39957.1"/>
    <property type="molecule type" value="Genomic_DNA"/>
</dbReference>